<protein>
    <submittedName>
        <fullName evidence="1">Glr3254 protein</fullName>
    </submittedName>
</protein>
<dbReference type="RefSeq" id="WP_011143244.1">
    <property type="nucleotide sequence ID" value="NC_005125.1"/>
</dbReference>
<dbReference type="InterPro" id="IPR052927">
    <property type="entry name" value="DCC_oxidoreductase"/>
</dbReference>
<dbReference type="EMBL" id="BA000045">
    <property type="protein sequence ID" value="BAC91195.1"/>
    <property type="molecule type" value="Genomic_DNA"/>
</dbReference>
<dbReference type="PhylomeDB" id="Q7NGB8"/>
<dbReference type="GO" id="GO:0015035">
    <property type="term" value="F:protein-disulfide reductase activity"/>
    <property type="evidence" value="ECO:0007669"/>
    <property type="project" value="InterPro"/>
</dbReference>
<dbReference type="InterPro" id="IPR007263">
    <property type="entry name" value="DCC1-like"/>
</dbReference>
<gene>
    <name evidence="1" type="ordered locus">glr3254</name>
</gene>
<dbReference type="eggNOG" id="COG3011">
    <property type="taxonomic scope" value="Bacteria"/>
</dbReference>
<organism evidence="1 2">
    <name type="scientific">Gloeobacter violaceus (strain ATCC 29082 / PCC 7421)</name>
    <dbReference type="NCBI Taxonomy" id="251221"/>
    <lineage>
        <taxon>Bacteria</taxon>
        <taxon>Bacillati</taxon>
        <taxon>Cyanobacteriota</taxon>
        <taxon>Cyanophyceae</taxon>
        <taxon>Gloeobacterales</taxon>
        <taxon>Gloeobacteraceae</taxon>
        <taxon>Gloeobacter</taxon>
    </lineage>
</organism>
<dbReference type="HOGENOM" id="CLU_127718_0_0_3"/>
<sequence>MPDAQGILLIYDGLCNLCVNLVQWLERLDEGRQFRYVPMQDQTGLERYEVALGQCEAGMILIDPGPPERRYQGSAAAEEIARRMPGGEAVIAVYRSVPGLPGLGDGCYVQIRDHRYDWFGRRSEIYRSTYPPVASVV</sequence>
<keyword evidence="2" id="KW-1185">Reference proteome</keyword>
<accession>Q7NGB8</accession>
<dbReference type="PANTHER" id="PTHR33639">
    <property type="entry name" value="THIOL-DISULFIDE OXIDOREDUCTASE DCC"/>
    <property type="match status" value="1"/>
</dbReference>
<dbReference type="KEGG" id="gvi:glr3254"/>
<dbReference type="Pfam" id="PF04134">
    <property type="entry name" value="DCC1-like"/>
    <property type="match status" value="1"/>
</dbReference>
<dbReference type="EnsemblBacteria" id="BAC91195">
    <property type="protein sequence ID" value="BAC91195"/>
    <property type="gene ID" value="BAC91195"/>
</dbReference>
<dbReference type="PANTHER" id="PTHR33639:SF2">
    <property type="entry name" value="DUF393 DOMAIN-CONTAINING PROTEIN"/>
    <property type="match status" value="1"/>
</dbReference>
<dbReference type="Proteomes" id="UP000000557">
    <property type="component" value="Chromosome"/>
</dbReference>
<proteinExistence type="predicted"/>
<name>Q7NGB8_GLOVI</name>
<evidence type="ECO:0000313" key="1">
    <source>
        <dbReference type="EMBL" id="BAC91195.1"/>
    </source>
</evidence>
<reference evidence="1 2" key="1">
    <citation type="journal article" date="2003" name="DNA Res.">
        <title>Complete genome structure of Gloeobacter violaceus PCC 7421, a cyanobacterium that lacks thylakoids.</title>
        <authorList>
            <person name="Nakamura Y."/>
            <person name="Kaneko T."/>
            <person name="Sato S."/>
            <person name="Mimuro M."/>
            <person name="Miyashita H."/>
            <person name="Tsuchiya T."/>
            <person name="Sasamoto S."/>
            <person name="Watanabe A."/>
            <person name="Kawashima K."/>
            <person name="Kishida Y."/>
            <person name="Kiyokawa C."/>
            <person name="Kohara M."/>
            <person name="Matsumoto M."/>
            <person name="Matsuno A."/>
            <person name="Nakazaki N."/>
            <person name="Shimpo S."/>
            <person name="Takeuchi C."/>
            <person name="Yamada M."/>
            <person name="Tabata S."/>
        </authorList>
    </citation>
    <scope>NUCLEOTIDE SEQUENCE [LARGE SCALE GENOMIC DNA]</scope>
    <source>
        <strain evidence="2">ATCC 29082 / PCC 7421</strain>
    </source>
</reference>
<dbReference type="InParanoid" id="Q7NGB8"/>
<dbReference type="STRING" id="251221.gene:10760763"/>
<evidence type="ECO:0000313" key="2">
    <source>
        <dbReference type="Proteomes" id="UP000000557"/>
    </source>
</evidence>
<reference evidence="1 2" key="2">
    <citation type="journal article" date="2003" name="DNA Res.">
        <title>Complete genome structure of Gloeobacter violaceus PCC 7421, a cyanobacterium that lacks thylakoids (supplement).</title>
        <authorList>
            <person name="Nakamura Y."/>
            <person name="Kaneko T."/>
            <person name="Sato S."/>
            <person name="Mimuro M."/>
            <person name="Miyashita H."/>
            <person name="Tsuchiya T."/>
            <person name="Sasamoto S."/>
            <person name="Watanabe A."/>
            <person name="Kawashima K."/>
            <person name="Kishida Y."/>
            <person name="Kiyokawa C."/>
            <person name="Kohara M."/>
            <person name="Matsumoto M."/>
            <person name="Matsuno A."/>
            <person name="Nakazaki N."/>
            <person name="Shimpo S."/>
            <person name="Takeuchi C."/>
            <person name="Yamada M."/>
            <person name="Tabata S."/>
        </authorList>
    </citation>
    <scope>NUCLEOTIDE SEQUENCE [LARGE SCALE GENOMIC DNA]</scope>
    <source>
        <strain evidence="2">ATCC 29082 / PCC 7421</strain>
    </source>
</reference>
<dbReference type="AlphaFoldDB" id="Q7NGB8"/>
<dbReference type="OrthoDB" id="9785438at2"/>